<keyword evidence="1" id="KW-0732">Signal</keyword>
<feature type="signal peptide" evidence="1">
    <location>
        <begin position="1"/>
        <end position="18"/>
    </location>
</feature>
<evidence type="ECO:0008006" key="4">
    <source>
        <dbReference type="Google" id="ProtNLM"/>
    </source>
</evidence>
<sequence>MRRLIICLLLPLFLAACAGDSVWAPDEDVRRAAFVTGEPPSVTLYTVIGATSGSGGHSALMIDGHQRIMFDPAGSWYHPWVPERNDVHYGITERMRKFYIDYHARETWDVREQKLFITMEQAEALTARAQGYGAVGKMMCSNSVSAVLTGVQGFEGLPRTFSPIKLANAFAKYPLALDKLHHDGDPDNNSGVLMIQQKEALQPIPGRPNL</sequence>
<organism evidence="2 3">
    <name type="scientific">Rhodobacter flavimaris</name>
    <dbReference type="NCBI Taxonomy" id="2907145"/>
    <lineage>
        <taxon>Bacteria</taxon>
        <taxon>Pseudomonadati</taxon>
        <taxon>Pseudomonadota</taxon>
        <taxon>Alphaproteobacteria</taxon>
        <taxon>Rhodobacterales</taxon>
        <taxon>Rhodobacter group</taxon>
        <taxon>Rhodobacter</taxon>
    </lineage>
</organism>
<dbReference type="EMBL" id="JAJUOS010000012">
    <property type="protein sequence ID" value="MCE5974673.1"/>
    <property type="molecule type" value="Genomic_DNA"/>
</dbReference>
<evidence type="ECO:0000313" key="3">
    <source>
        <dbReference type="Proteomes" id="UP001521181"/>
    </source>
</evidence>
<name>A0ABS8Z1E2_9RHOB</name>
<dbReference type="PROSITE" id="PS51257">
    <property type="entry name" value="PROKAR_LIPOPROTEIN"/>
    <property type="match status" value="1"/>
</dbReference>
<proteinExistence type="predicted"/>
<gene>
    <name evidence="2" type="ORF">LZA78_14385</name>
</gene>
<protein>
    <recommendedName>
        <fullName evidence="4">Lipoprotein</fullName>
    </recommendedName>
</protein>
<keyword evidence="3" id="KW-1185">Reference proteome</keyword>
<comment type="caution">
    <text evidence="2">The sequence shown here is derived from an EMBL/GenBank/DDBJ whole genome shotgun (WGS) entry which is preliminary data.</text>
</comment>
<dbReference type="RefSeq" id="WP_233677615.1">
    <property type="nucleotide sequence ID" value="NZ_JAJUOS010000012.1"/>
</dbReference>
<dbReference type="Proteomes" id="UP001521181">
    <property type="component" value="Unassembled WGS sequence"/>
</dbReference>
<evidence type="ECO:0000313" key="2">
    <source>
        <dbReference type="EMBL" id="MCE5974673.1"/>
    </source>
</evidence>
<evidence type="ECO:0000256" key="1">
    <source>
        <dbReference type="SAM" id="SignalP"/>
    </source>
</evidence>
<reference evidence="2 3" key="1">
    <citation type="submission" date="2021-12" db="EMBL/GenBank/DDBJ databases">
        <title>Sinirhodobacter sp. WL0062 is a bacterium isolated from seawater.</title>
        <authorList>
            <person name="Wang L."/>
            <person name="He W."/>
            <person name="Zhang D.-F."/>
        </authorList>
    </citation>
    <scope>NUCLEOTIDE SEQUENCE [LARGE SCALE GENOMIC DNA]</scope>
    <source>
        <strain evidence="2 3">WL0062</strain>
    </source>
</reference>
<feature type="chain" id="PRO_5045799461" description="Lipoprotein" evidence="1">
    <location>
        <begin position="19"/>
        <end position="210"/>
    </location>
</feature>
<accession>A0ABS8Z1E2</accession>